<comment type="similarity">
    <text evidence="1">Belongs to the short-chain dehydrogenases/reductases (SDR) family.</text>
</comment>
<evidence type="ECO:0000313" key="4">
    <source>
        <dbReference type="Proteomes" id="UP000787419"/>
    </source>
</evidence>
<accession>A0A9D6AA52</accession>
<dbReference type="GO" id="GO:0006633">
    <property type="term" value="P:fatty acid biosynthetic process"/>
    <property type="evidence" value="ECO:0007669"/>
    <property type="project" value="TreeGrafter"/>
</dbReference>
<proteinExistence type="inferred from homology"/>
<evidence type="ECO:0000256" key="1">
    <source>
        <dbReference type="ARBA" id="ARBA00006484"/>
    </source>
</evidence>
<dbReference type="InterPro" id="IPR002347">
    <property type="entry name" value="SDR_fam"/>
</dbReference>
<dbReference type="GO" id="GO:0016616">
    <property type="term" value="F:oxidoreductase activity, acting on the CH-OH group of donors, NAD or NADP as acceptor"/>
    <property type="evidence" value="ECO:0007669"/>
    <property type="project" value="TreeGrafter"/>
</dbReference>
<evidence type="ECO:0000256" key="2">
    <source>
        <dbReference type="ARBA" id="ARBA00023002"/>
    </source>
</evidence>
<dbReference type="FunFam" id="3.40.50.720:FF:000084">
    <property type="entry name" value="Short-chain dehydrogenase reductase"/>
    <property type="match status" value="1"/>
</dbReference>
<dbReference type="AlphaFoldDB" id="A0A9D6AA52"/>
<dbReference type="Gene3D" id="3.40.50.720">
    <property type="entry name" value="NAD(P)-binding Rossmann-like Domain"/>
    <property type="match status" value="1"/>
</dbReference>
<organism evidence="3 4">
    <name type="scientific">Prevotella nigrescens</name>
    <dbReference type="NCBI Taxonomy" id="28133"/>
    <lineage>
        <taxon>Bacteria</taxon>
        <taxon>Pseudomonadati</taxon>
        <taxon>Bacteroidota</taxon>
        <taxon>Bacteroidia</taxon>
        <taxon>Bacteroidales</taxon>
        <taxon>Prevotellaceae</taxon>
        <taxon>Prevotella</taxon>
    </lineage>
</organism>
<dbReference type="GO" id="GO:0048038">
    <property type="term" value="F:quinone binding"/>
    <property type="evidence" value="ECO:0007669"/>
    <property type="project" value="TreeGrafter"/>
</dbReference>
<gene>
    <name evidence="3" type="ORF">HXN55_01455</name>
</gene>
<dbReference type="PANTHER" id="PTHR42760:SF133">
    <property type="entry name" value="3-OXOACYL-[ACYL-CARRIER-PROTEIN] REDUCTASE"/>
    <property type="match status" value="1"/>
</dbReference>
<reference evidence="3" key="1">
    <citation type="submission" date="2020-04" db="EMBL/GenBank/DDBJ databases">
        <title>Deep metagenomics examines the oral microbiome during advanced dental caries in children, revealing novel taxa and co-occurrences with host molecules.</title>
        <authorList>
            <person name="Baker J.L."/>
            <person name="Morton J.T."/>
            <person name="Dinis M."/>
            <person name="Alvarez R."/>
            <person name="Tran N.C."/>
            <person name="Knight R."/>
            <person name="Edlund A."/>
        </authorList>
    </citation>
    <scope>NUCLEOTIDE SEQUENCE</scope>
    <source>
        <strain evidence="3">JCVI_32_bin.50</strain>
    </source>
</reference>
<dbReference type="CDD" id="cd05233">
    <property type="entry name" value="SDR_c"/>
    <property type="match status" value="1"/>
</dbReference>
<dbReference type="Proteomes" id="UP000787419">
    <property type="component" value="Unassembled WGS sequence"/>
</dbReference>
<dbReference type="SUPFAM" id="SSF51735">
    <property type="entry name" value="NAD(P)-binding Rossmann-fold domains"/>
    <property type="match status" value="1"/>
</dbReference>
<comment type="caution">
    <text evidence="3">The sequence shown here is derived from an EMBL/GenBank/DDBJ whole genome shotgun (WGS) entry which is preliminary data.</text>
</comment>
<protein>
    <submittedName>
        <fullName evidence="3">SDR family oxidoreductase</fullName>
    </submittedName>
</protein>
<dbReference type="InterPro" id="IPR036291">
    <property type="entry name" value="NAD(P)-bd_dom_sf"/>
</dbReference>
<dbReference type="RefSeq" id="WP_278489000.1">
    <property type="nucleotide sequence ID" value="NZ_CAJZDG010000127.1"/>
</dbReference>
<keyword evidence="2" id="KW-0560">Oxidoreductase</keyword>
<dbReference type="EMBL" id="JABZTM010000008">
    <property type="protein sequence ID" value="MBF1446042.1"/>
    <property type="molecule type" value="Genomic_DNA"/>
</dbReference>
<dbReference type="Pfam" id="PF13561">
    <property type="entry name" value="adh_short_C2"/>
    <property type="match status" value="1"/>
</dbReference>
<dbReference type="PRINTS" id="PR00081">
    <property type="entry name" value="GDHRDH"/>
</dbReference>
<sequence length="249" mass="27266">METFNPFSLKKKSILVTGASSGIGKEIAVACSKMGANVFITARREKLLRETLSLMKGEQKNMFPVDLTSEEEIFQLSTLLPKLDGVVHCAGIGYSKLCRQVQSLDIEKVFSVNFNAPVLLQAQLLKQKKMNKSSSIVFIVSNATSTANIGNSIYCASKGALLAYANCLKLEVAPRLIRVNCISPGMVRTSLITHEGLDEDNFKEDESHYLFKRYGNPEDISGLALYLLSDASSWMTGQNIEISGGCPKL</sequence>
<evidence type="ECO:0000313" key="3">
    <source>
        <dbReference type="EMBL" id="MBF1446042.1"/>
    </source>
</evidence>
<name>A0A9D6AA52_9BACT</name>
<dbReference type="PANTHER" id="PTHR42760">
    <property type="entry name" value="SHORT-CHAIN DEHYDROGENASES/REDUCTASES FAMILY MEMBER"/>
    <property type="match status" value="1"/>
</dbReference>